<gene>
    <name evidence="6" type="ORF">KWG56_04315</name>
</gene>
<evidence type="ECO:0000313" key="6">
    <source>
        <dbReference type="EMBL" id="QYC11234.1"/>
    </source>
</evidence>
<dbReference type="Proteomes" id="UP000824334">
    <property type="component" value="Chromosome"/>
</dbReference>
<organism evidence="6 7">
    <name type="scientific">Brevundimonas nasdae</name>
    <dbReference type="NCBI Taxonomy" id="172043"/>
    <lineage>
        <taxon>Bacteria</taxon>
        <taxon>Pseudomonadati</taxon>
        <taxon>Pseudomonadota</taxon>
        <taxon>Alphaproteobacteria</taxon>
        <taxon>Caulobacterales</taxon>
        <taxon>Caulobacteraceae</taxon>
        <taxon>Brevundimonas</taxon>
    </lineage>
</organism>
<keyword evidence="1" id="KW-0808">Transferase</keyword>
<evidence type="ECO:0000256" key="1">
    <source>
        <dbReference type="ARBA" id="ARBA00022679"/>
    </source>
</evidence>
<dbReference type="PANTHER" id="PTHR32463">
    <property type="entry name" value="L-FUCOSE KINASE"/>
    <property type="match status" value="1"/>
</dbReference>
<evidence type="ECO:0000256" key="2">
    <source>
        <dbReference type="ARBA" id="ARBA00022777"/>
    </source>
</evidence>
<dbReference type="Pfam" id="PF08544">
    <property type="entry name" value="GHMP_kinases_C"/>
    <property type="match status" value="1"/>
</dbReference>
<keyword evidence="2" id="KW-0418">Kinase</keyword>
<dbReference type="InterPro" id="IPR013750">
    <property type="entry name" value="GHMP_kinase_C_dom"/>
</dbReference>
<proteinExistence type="inferred from homology"/>
<dbReference type="PANTHER" id="PTHR32463:SF0">
    <property type="entry name" value="L-FUCOSE KINASE"/>
    <property type="match status" value="1"/>
</dbReference>
<dbReference type="GeneID" id="94374479"/>
<dbReference type="EMBL" id="CP080034">
    <property type="protein sequence ID" value="QYC11234.1"/>
    <property type="molecule type" value="Genomic_DNA"/>
</dbReference>
<name>A0ABX8TPB6_9CAUL</name>
<dbReference type="PIRSF" id="PIRSF036406">
    <property type="entry name" value="Hept_kin"/>
    <property type="match status" value="1"/>
</dbReference>
<accession>A0ABX8TPB6</accession>
<evidence type="ECO:0000259" key="5">
    <source>
        <dbReference type="Pfam" id="PF08544"/>
    </source>
</evidence>
<evidence type="ECO:0000313" key="7">
    <source>
        <dbReference type="Proteomes" id="UP000824334"/>
    </source>
</evidence>
<reference evidence="6 7" key="1">
    <citation type="submission" date="2021-07" db="EMBL/GenBank/DDBJ databases">
        <title>Isolation and characterization of bacteria from a gold mining with a capacity of golden bioaccumulation.</title>
        <authorList>
            <person name="Yang X.J."/>
        </authorList>
    </citation>
    <scope>NUCLEOTIDE SEQUENCE [LARGE SCALE GENOMIC DNA]</scope>
    <source>
        <strain evidence="6 7">Au29</strain>
    </source>
</reference>
<protein>
    <submittedName>
        <fullName evidence="6">Dehydrogenase</fullName>
    </submittedName>
</protein>
<feature type="domain" description="GHMP kinase N-terminal" evidence="4">
    <location>
        <begin position="92"/>
        <end position="178"/>
    </location>
</feature>
<dbReference type="RefSeq" id="WP_219353864.1">
    <property type="nucleotide sequence ID" value="NZ_CP080034.1"/>
</dbReference>
<sequence length="353" mass="37864">MMVRAGQTPNWGVRARAPLRLGLAGGGTDLSPYCDQFGGAVLNATIDRFAFAHIDINADGRLAFRARDIGVEEVMDPVLPVPDHGELALHRAVYRHVSQTWLGGQTPALTVSTTSDAPAGSGLGSSSALVVALVEAFRVALDLPLGPYDVARLAYQIERIDLGLSGGRQDQYAAAFGGVNYIEFLADDRVVVNPLRVRRAYLAELESSLVICFTGQSRQSETIINEQVKGLTDLDPSVLDGMHRLKQDATAMKDAVLEGDMRRIARVLMRSWEAKKMTATGIATPLVDQLFDLAMREGAWGGKVSGAGGGGFLMFCTDPENRYRLTSALNEAGGVASAVKFTLEGAEAWSVPR</sequence>
<dbReference type="InterPro" id="IPR052203">
    <property type="entry name" value="GHMP_Kinase-Related"/>
</dbReference>
<feature type="domain" description="GHMP kinase C-terminal" evidence="5">
    <location>
        <begin position="252"/>
        <end position="333"/>
    </location>
</feature>
<dbReference type="Pfam" id="PF00288">
    <property type="entry name" value="GHMP_kinases_N"/>
    <property type="match status" value="1"/>
</dbReference>
<comment type="similarity">
    <text evidence="3">Belongs to the GHMP kinase family.</text>
</comment>
<dbReference type="InterPro" id="IPR006204">
    <property type="entry name" value="GHMP_kinase_N_dom"/>
</dbReference>
<dbReference type="InterPro" id="IPR014606">
    <property type="entry name" value="Heptose_7-P_kinase"/>
</dbReference>
<evidence type="ECO:0000259" key="4">
    <source>
        <dbReference type="Pfam" id="PF00288"/>
    </source>
</evidence>
<evidence type="ECO:0000256" key="3">
    <source>
        <dbReference type="ARBA" id="ARBA00038121"/>
    </source>
</evidence>
<keyword evidence="7" id="KW-1185">Reference proteome</keyword>